<evidence type="ECO:0000313" key="1">
    <source>
        <dbReference type="EMBL" id="KAJ8872394.1"/>
    </source>
</evidence>
<proteinExistence type="predicted"/>
<evidence type="ECO:0000313" key="2">
    <source>
        <dbReference type="Proteomes" id="UP001159363"/>
    </source>
</evidence>
<protein>
    <submittedName>
        <fullName evidence="1">Uncharacterized protein</fullName>
    </submittedName>
</protein>
<name>A0ABQ9GK68_9NEOP</name>
<sequence length="204" mass="21996">MKRSSAKLLFLLRAERPLISRTPAARASKMASPFGKPLADQRPLGSPLVDDRPIMNAVKYREVSGMVWTNITMVSSNAETNRTGVLAVVDIDRPAISFEGKLDVRHQYFIVPCPAEAQVARYALDTEEIRMLRRDVVAAPLMWVHPVSDWLGTEGHCSHRGEGLSASTRGGSSPLALSSLVTGARSRSAAAAPCAISDPECAEG</sequence>
<dbReference type="Proteomes" id="UP001159363">
    <property type="component" value="Chromosome 10"/>
</dbReference>
<dbReference type="EMBL" id="JARBHB010000011">
    <property type="protein sequence ID" value="KAJ8872394.1"/>
    <property type="molecule type" value="Genomic_DNA"/>
</dbReference>
<reference evidence="1 2" key="1">
    <citation type="submission" date="2023-02" db="EMBL/GenBank/DDBJ databases">
        <title>LHISI_Scaffold_Assembly.</title>
        <authorList>
            <person name="Stuart O.P."/>
            <person name="Cleave R."/>
            <person name="Magrath M.J.L."/>
            <person name="Mikheyev A.S."/>
        </authorList>
    </citation>
    <scope>NUCLEOTIDE SEQUENCE [LARGE SCALE GENOMIC DNA]</scope>
    <source>
        <strain evidence="1">Daus_M_001</strain>
        <tissue evidence="1">Leg muscle</tissue>
    </source>
</reference>
<organism evidence="1 2">
    <name type="scientific">Dryococelus australis</name>
    <dbReference type="NCBI Taxonomy" id="614101"/>
    <lineage>
        <taxon>Eukaryota</taxon>
        <taxon>Metazoa</taxon>
        <taxon>Ecdysozoa</taxon>
        <taxon>Arthropoda</taxon>
        <taxon>Hexapoda</taxon>
        <taxon>Insecta</taxon>
        <taxon>Pterygota</taxon>
        <taxon>Neoptera</taxon>
        <taxon>Polyneoptera</taxon>
        <taxon>Phasmatodea</taxon>
        <taxon>Verophasmatodea</taxon>
        <taxon>Anareolatae</taxon>
        <taxon>Phasmatidae</taxon>
        <taxon>Eurycanthinae</taxon>
        <taxon>Dryococelus</taxon>
    </lineage>
</organism>
<keyword evidence="2" id="KW-1185">Reference proteome</keyword>
<comment type="caution">
    <text evidence="1">The sequence shown here is derived from an EMBL/GenBank/DDBJ whole genome shotgun (WGS) entry which is preliminary data.</text>
</comment>
<accession>A0ABQ9GK68</accession>
<gene>
    <name evidence="1" type="ORF">PR048_025998</name>
</gene>